<proteinExistence type="predicted"/>
<evidence type="ECO:0000256" key="2">
    <source>
        <dbReference type="ARBA" id="ARBA00022737"/>
    </source>
</evidence>
<comment type="caution">
    <text evidence="5">The sequence shown here is derived from an EMBL/GenBank/DDBJ whole genome shotgun (WGS) entry which is preliminary data.</text>
</comment>
<name>A0ABP0H5U0_9DINO</name>
<reference evidence="5 6" key="1">
    <citation type="submission" date="2024-02" db="EMBL/GenBank/DDBJ databases">
        <authorList>
            <person name="Chen Y."/>
            <person name="Shah S."/>
            <person name="Dougan E. K."/>
            <person name="Thang M."/>
            <person name="Chan C."/>
        </authorList>
    </citation>
    <scope>NUCLEOTIDE SEQUENCE [LARGE SCALE GENOMIC DNA]</scope>
</reference>
<dbReference type="InterPro" id="IPR015943">
    <property type="entry name" value="WD40/YVTN_repeat-like_dom_sf"/>
</dbReference>
<dbReference type="PANTHER" id="PTHR44019">
    <property type="entry name" value="WD REPEAT-CONTAINING PROTEIN 55"/>
    <property type="match status" value="1"/>
</dbReference>
<feature type="repeat" description="WD" evidence="3">
    <location>
        <begin position="212"/>
        <end position="235"/>
    </location>
</feature>
<feature type="compositionally biased region" description="Low complexity" evidence="4">
    <location>
        <begin position="50"/>
        <end position="67"/>
    </location>
</feature>
<sequence length="1198" mass="128798">MGLTVLLHSDGAGPHARGGAGGRRRGRRYSAGSLASGTGATKSREANKDAGGTVASADAAQAAGAAGPRTTSRRRRSLVGVIGGPGKVGVEADTAPTTEGSQTNGNTSKGRKIRKVCWHRDRSWCAALAARSRRIEIWDVQCQLLVRSASLQGYAASDAIDLFFQDRDRLVVVCNDGFAVFDTALNTMRYQSIGATGNVTLCTPGVPISRHLFVFGSTDGFLRVWDIQREQVVAVLPEHHTVALTCLCSGAEGEVVSGDRNGLLAVWTVQVGKASQAADFAAQASMPLLDDSGRVLHHHVRGLQLSEGTAAAHDGRVVACRWDERTQALYSAGGDGVVVRWPGSFSKNQTVQPFSPDPSGAWTAVSEPIVLDPSTHTAPPDVVALLRQDGSIAFPAQMRATDWGFFDELSQDSRELSVSHAVRGPEGSPAADMLAVATSRGLVVVELPKPKHMHVDNPLRDGLACISFRIARGNHLMVHDGAPSVGDWHDLGPLEITTSDEKHPKGWQSCPILHSQWLCPPSEVLLAAVWESECCFAVYQVRRVDRNWEISERVAAGDGNCATWAWGFGDDATDLTFVTGCPAQFQERPPPLPLRPPSPASPPPSSSSVPGPPVSSSKGRSFKARRVASIIGTSLRGSTASNTRDQEQHVKVAQEPIGHVEGEDGGQQGSGLFVEKPPCIVFHRFERTESGRVTKVIKTERANTVCDPEALFGQGPLLLVRFGAQQDTAWTESLGGATSCAEKARFFHWARISCATDSEEAEDGTLLVQLRAAGEPFEPPDLCAWESQGLPYEADLPLAQSSLSCALTYGSTIEMLTLTTKLCRSSGRAELMHHASATAHGLGRVLQLLWFHGTLWLRFEQGLRAIFWTAAQSEEAFPIVALEAANAQASKKAAKQLKEGPVRPRRNKTAATAEEPIKLSRGFSTAERAGMRVMRLYEVPNTEACVALVGFSDGRLLVLCEARGSPAHLNVLDIKEPEDSFFRFAMLVSAGLAKDALPWARRIAPARHQELSIFLEERGFVEEALRAEYLTGVDEDHLVNVAIRNLHFETCMSLVERAGPNSSWLLEPSDVMRCIDKADTVTLGAVAFSSESPLKSKQALQSAVRRHLCVSGARVVPLKRLAIVLAAHADSSLLGTSKTSERALHALTLLGRKAVEAGNFLGAQFVARLLPGPQAAKLAAIAAEGLKFQEQHRIITLA</sequence>
<keyword evidence="2" id="KW-0677">Repeat</keyword>
<organism evidence="5 6">
    <name type="scientific">Durusdinium trenchii</name>
    <dbReference type="NCBI Taxonomy" id="1381693"/>
    <lineage>
        <taxon>Eukaryota</taxon>
        <taxon>Sar</taxon>
        <taxon>Alveolata</taxon>
        <taxon>Dinophyceae</taxon>
        <taxon>Suessiales</taxon>
        <taxon>Symbiodiniaceae</taxon>
        <taxon>Durusdinium</taxon>
    </lineage>
</organism>
<evidence type="ECO:0000313" key="6">
    <source>
        <dbReference type="Proteomes" id="UP001642464"/>
    </source>
</evidence>
<feature type="compositionally biased region" description="Polar residues" evidence="4">
    <location>
        <begin position="95"/>
        <end position="108"/>
    </location>
</feature>
<evidence type="ECO:0000256" key="1">
    <source>
        <dbReference type="ARBA" id="ARBA00022574"/>
    </source>
</evidence>
<protein>
    <submittedName>
        <fullName evidence="5">Endoplasmic reticulum lectin 1</fullName>
    </submittedName>
</protein>
<dbReference type="PROSITE" id="PS50082">
    <property type="entry name" value="WD_REPEATS_2"/>
    <property type="match status" value="1"/>
</dbReference>
<evidence type="ECO:0000256" key="4">
    <source>
        <dbReference type="SAM" id="MobiDB-lite"/>
    </source>
</evidence>
<keyword evidence="1 3" id="KW-0853">WD repeat</keyword>
<dbReference type="InterPro" id="IPR036322">
    <property type="entry name" value="WD40_repeat_dom_sf"/>
</dbReference>
<dbReference type="SUPFAM" id="SSF50978">
    <property type="entry name" value="WD40 repeat-like"/>
    <property type="match status" value="1"/>
</dbReference>
<dbReference type="InterPro" id="IPR050505">
    <property type="entry name" value="WDR55/POC1"/>
</dbReference>
<dbReference type="Proteomes" id="UP001642464">
    <property type="component" value="Unassembled WGS sequence"/>
</dbReference>
<feature type="compositionally biased region" description="Pro residues" evidence="4">
    <location>
        <begin position="588"/>
        <end position="613"/>
    </location>
</feature>
<feature type="region of interest" description="Disordered" evidence="4">
    <location>
        <begin position="586"/>
        <end position="622"/>
    </location>
</feature>
<dbReference type="EMBL" id="CAXAMM010000036">
    <property type="protein sequence ID" value="CAK8985587.1"/>
    <property type="molecule type" value="Genomic_DNA"/>
</dbReference>
<dbReference type="SMART" id="SM00320">
    <property type="entry name" value="WD40"/>
    <property type="match status" value="4"/>
</dbReference>
<keyword evidence="6" id="KW-1185">Reference proteome</keyword>
<gene>
    <name evidence="5" type="ORF">SCF082_LOCUS204</name>
</gene>
<feature type="region of interest" description="Disordered" evidence="4">
    <location>
        <begin position="1"/>
        <end position="109"/>
    </location>
</feature>
<dbReference type="InterPro" id="IPR001680">
    <property type="entry name" value="WD40_rpt"/>
</dbReference>
<dbReference type="PANTHER" id="PTHR44019:SF8">
    <property type="entry name" value="POC1 CENTRIOLAR PROTEIN HOMOLOG"/>
    <property type="match status" value="1"/>
</dbReference>
<evidence type="ECO:0000313" key="5">
    <source>
        <dbReference type="EMBL" id="CAK8985587.1"/>
    </source>
</evidence>
<accession>A0ABP0H5U0</accession>
<evidence type="ECO:0000256" key="3">
    <source>
        <dbReference type="PROSITE-ProRule" id="PRU00221"/>
    </source>
</evidence>
<dbReference type="Gene3D" id="2.130.10.10">
    <property type="entry name" value="YVTN repeat-like/Quinoprotein amine dehydrogenase"/>
    <property type="match status" value="1"/>
</dbReference>